<feature type="compositionally biased region" description="Polar residues" evidence="6">
    <location>
        <begin position="26"/>
        <end position="39"/>
    </location>
</feature>
<dbReference type="PROSITE" id="PS50114">
    <property type="entry name" value="GATA_ZN_FINGER_2"/>
    <property type="match status" value="1"/>
</dbReference>
<reference evidence="9 10" key="1">
    <citation type="journal article" date="2016" name="Mol. Biol. Evol.">
        <title>Comparative Genomics of Early-Diverging Mushroom-Forming Fungi Provides Insights into the Origins of Lignocellulose Decay Capabilities.</title>
        <authorList>
            <person name="Nagy L.G."/>
            <person name="Riley R."/>
            <person name="Tritt A."/>
            <person name="Adam C."/>
            <person name="Daum C."/>
            <person name="Floudas D."/>
            <person name="Sun H."/>
            <person name="Yadav J.S."/>
            <person name="Pangilinan J."/>
            <person name="Larsson K.H."/>
            <person name="Matsuura K."/>
            <person name="Barry K."/>
            <person name="Labutti K."/>
            <person name="Kuo R."/>
            <person name="Ohm R.A."/>
            <person name="Bhattacharya S.S."/>
            <person name="Shirouzu T."/>
            <person name="Yoshinaga Y."/>
            <person name="Martin F.M."/>
            <person name="Grigoriev I.V."/>
            <person name="Hibbett D.S."/>
        </authorList>
    </citation>
    <scope>NUCLEOTIDE SEQUENCE [LARGE SCALE GENOMIC DNA]</scope>
    <source>
        <strain evidence="9 10">L-15889</strain>
    </source>
</reference>
<dbReference type="CDD" id="cd00202">
    <property type="entry name" value="ZnF_GATA"/>
    <property type="match status" value="1"/>
</dbReference>
<feature type="domain" description="PAS" evidence="7">
    <location>
        <begin position="69"/>
        <end position="124"/>
    </location>
</feature>
<keyword evidence="1" id="KW-0479">Metal-binding</keyword>
<dbReference type="InterPro" id="IPR051140">
    <property type="entry name" value="GATA_TF"/>
</dbReference>
<dbReference type="InterPro" id="IPR000014">
    <property type="entry name" value="PAS"/>
</dbReference>
<dbReference type="PROSITE" id="PS00344">
    <property type="entry name" value="GATA_ZN_FINGER_1"/>
    <property type="match status" value="1"/>
</dbReference>
<keyword evidence="5" id="KW-0175">Coiled coil</keyword>
<dbReference type="Gene3D" id="3.30.450.20">
    <property type="entry name" value="PAS domain"/>
    <property type="match status" value="1"/>
</dbReference>
<keyword evidence="3" id="KW-0862">Zinc</keyword>
<feature type="compositionally biased region" description="Low complexity" evidence="6">
    <location>
        <begin position="11"/>
        <end position="25"/>
    </location>
</feature>
<dbReference type="PROSITE" id="PS50112">
    <property type="entry name" value="PAS"/>
    <property type="match status" value="1"/>
</dbReference>
<evidence type="ECO:0000256" key="6">
    <source>
        <dbReference type="SAM" id="MobiDB-lite"/>
    </source>
</evidence>
<accession>A0A165QQC7</accession>
<dbReference type="EMBL" id="KV429055">
    <property type="protein sequence ID" value="KZT69778.1"/>
    <property type="molecule type" value="Genomic_DNA"/>
</dbReference>
<dbReference type="GO" id="GO:0006355">
    <property type="term" value="P:regulation of DNA-templated transcription"/>
    <property type="evidence" value="ECO:0007669"/>
    <property type="project" value="InterPro"/>
</dbReference>
<evidence type="ECO:0000256" key="4">
    <source>
        <dbReference type="PROSITE-ProRule" id="PRU00094"/>
    </source>
</evidence>
<dbReference type="PANTHER" id="PTHR45658:SF18">
    <property type="entry name" value="PROTEIN GAT2"/>
    <property type="match status" value="1"/>
</dbReference>
<dbReference type="SUPFAM" id="SSF57716">
    <property type="entry name" value="Glucocorticoid receptor-like (DNA-binding domain)"/>
    <property type="match status" value="1"/>
</dbReference>
<evidence type="ECO:0008006" key="11">
    <source>
        <dbReference type="Google" id="ProtNLM"/>
    </source>
</evidence>
<dbReference type="SMART" id="SM00091">
    <property type="entry name" value="PAS"/>
    <property type="match status" value="1"/>
</dbReference>
<evidence type="ECO:0000259" key="7">
    <source>
        <dbReference type="PROSITE" id="PS50112"/>
    </source>
</evidence>
<dbReference type="Gene3D" id="3.30.50.10">
    <property type="entry name" value="Erythroid Transcription Factor GATA-1, subunit A"/>
    <property type="match status" value="1"/>
</dbReference>
<evidence type="ECO:0000259" key="8">
    <source>
        <dbReference type="PROSITE" id="PS50114"/>
    </source>
</evidence>
<dbReference type="InterPro" id="IPR013088">
    <property type="entry name" value="Znf_NHR/GATA"/>
</dbReference>
<dbReference type="PANTHER" id="PTHR45658">
    <property type="entry name" value="GATA TRANSCRIPTION FACTOR"/>
    <property type="match status" value="1"/>
</dbReference>
<dbReference type="InterPro" id="IPR000679">
    <property type="entry name" value="Znf_GATA"/>
</dbReference>
<dbReference type="GO" id="GO:0043565">
    <property type="term" value="F:sequence-specific DNA binding"/>
    <property type="evidence" value="ECO:0007669"/>
    <property type="project" value="InterPro"/>
</dbReference>
<dbReference type="Proteomes" id="UP000076727">
    <property type="component" value="Unassembled WGS sequence"/>
</dbReference>
<evidence type="ECO:0000313" key="9">
    <source>
        <dbReference type="EMBL" id="KZT69778.1"/>
    </source>
</evidence>
<feature type="region of interest" description="Disordered" evidence="6">
    <location>
        <begin position="331"/>
        <end position="351"/>
    </location>
</feature>
<keyword evidence="10" id="KW-1185">Reference proteome</keyword>
<dbReference type="InterPro" id="IPR035965">
    <property type="entry name" value="PAS-like_dom_sf"/>
</dbReference>
<dbReference type="OrthoDB" id="2162994at2759"/>
<protein>
    <recommendedName>
        <fullName evidence="11">GATA-domain-containing protein</fullName>
    </recommendedName>
</protein>
<dbReference type="AlphaFoldDB" id="A0A165QQC7"/>
<keyword evidence="2 4" id="KW-0863">Zinc-finger</keyword>
<evidence type="ECO:0000256" key="3">
    <source>
        <dbReference type="ARBA" id="ARBA00022833"/>
    </source>
</evidence>
<evidence type="ECO:0000256" key="5">
    <source>
        <dbReference type="SAM" id="Coils"/>
    </source>
</evidence>
<name>A0A165QQC7_9APHY</name>
<evidence type="ECO:0000256" key="1">
    <source>
        <dbReference type="ARBA" id="ARBA00022723"/>
    </source>
</evidence>
<organism evidence="9 10">
    <name type="scientific">Daedalea quercina L-15889</name>
    <dbReference type="NCBI Taxonomy" id="1314783"/>
    <lineage>
        <taxon>Eukaryota</taxon>
        <taxon>Fungi</taxon>
        <taxon>Dikarya</taxon>
        <taxon>Basidiomycota</taxon>
        <taxon>Agaricomycotina</taxon>
        <taxon>Agaricomycetes</taxon>
        <taxon>Polyporales</taxon>
        <taxon>Fomitopsis</taxon>
    </lineage>
</organism>
<dbReference type="GO" id="GO:0008270">
    <property type="term" value="F:zinc ion binding"/>
    <property type="evidence" value="ECO:0007669"/>
    <property type="project" value="UniProtKB-KW"/>
</dbReference>
<dbReference type="Pfam" id="PF00320">
    <property type="entry name" value="GATA"/>
    <property type="match status" value="1"/>
</dbReference>
<evidence type="ECO:0000256" key="2">
    <source>
        <dbReference type="ARBA" id="ARBA00022771"/>
    </source>
</evidence>
<dbReference type="CDD" id="cd00130">
    <property type="entry name" value="PAS"/>
    <property type="match status" value="1"/>
</dbReference>
<evidence type="ECO:0000313" key="10">
    <source>
        <dbReference type="Proteomes" id="UP000076727"/>
    </source>
</evidence>
<dbReference type="STRING" id="1314783.A0A165QQC7"/>
<sequence length="351" mass="38680">MSLAEAMPQHTITSSSSTPAASSSIRESVSGSNANANAHSKSRDGQTFEFTKRKRWADLLVTELREAIVLVLSPACKVWYCGAAVEDLLGWKDEELVDGDITDLMNVGDRSSFRSQFQESLQTKVSLLAYARFQCKNEFYMASDYSSRPREVLFEITGKPHYFLDSDEFRCFFAVAKPYPSRNTAMVNTFLELKMENERLQQRVAHLRAQAKALNVMYPASSPAASSTTSGTQYTQHVTQRTGEDYLNAYDDALVGSSSMSSQGLDATFNDADDDGTDANGSRKKVKRAFNGPEQHVCQTCGRTDSPEWRKGPGGPKTLCNACGLRWAKKVRTDKTSEGGGGNPDSDTLVF</sequence>
<feature type="domain" description="GATA-type" evidence="8">
    <location>
        <begin position="298"/>
        <end position="325"/>
    </location>
</feature>
<feature type="region of interest" description="Disordered" evidence="6">
    <location>
        <begin position="1"/>
        <end position="44"/>
    </location>
</feature>
<gene>
    <name evidence="9" type="ORF">DAEQUDRAFT_709504</name>
</gene>
<feature type="coiled-coil region" evidence="5">
    <location>
        <begin position="190"/>
        <end position="217"/>
    </location>
</feature>
<dbReference type="SUPFAM" id="SSF55785">
    <property type="entry name" value="PYP-like sensor domain (PAS domain)"/>
    <property type="match status" value="1"/>
</dbReference>
<dbReference type="SMART" id="SM00401">
    <property type="entry name" value="ZnF_GATA"/>
    <property type="match status" value="1"/>
</dbReference>
<proteinExistence type="predicted"/>